<dbReference type="PROSITE" id="PS50033">
    <property type="entry name" value="UBX"/>
    <property type="match status" value="1"/>
</dbReference>
<evidence type="ECO:0000256" key="1">
    <source>
        <dbReference type="SAM" id="MobiDB-lite"/>
    </source>
</evidence>
<comment type="caution">
    <text evidence="3">The sequence shown here is derived from an EMBL/GenBank/DDBJ whole genome shotgun (WGS) entry which is preliminary data.</text>
</comment>
<dbReference type="SUPFAM" id="SSF52833">
    <property type="entry name" value="Thioredoxin-like"/>
    <property type="match status" value="1"/>
</dbReference>
<dbReference type="Pfam" id="PF14555">
    <property type="entry name" value="UBA_4"/>
    <property type="match status" value="1"/>
</dbReference>
<name>A0AAV9AE57_ACOGR</name>
<evidence type="ECO:0000313" key="4">
    <source>
        <dbReference type="Proteomes" id="UP001179952"/>
    </source>
</evidence>
<reference evidence="3" key="1">
    <citation type="journal article" date="2023" name="Nat. Commun.">
        <title>Diploid and tetraploid genomes of Acorus and the evolution of monocots.</title>
        <authorList>
            <person name="Ma L."/>
            <person name="Liu K.W."/>
            <person name="Li Z."/>
            <person name="Hsiao Y.Y."/>
            <person name="Qi Y."/>
            <person name="Fu T."/>
            <person name="Tang G.D."/>
            <person name="Zhang D."/>
            <person name="Sun W.H."/>
            <person name="Liu D.K."/>
            <person name="Li Y."/>
            <person name="Chen G.Z."/>
            <person name="Liu X.D."/>
            <person name="Liao X.Y."/>
            <person name="Jiang Y.T."/>
            <person name="Yu X."/>
            <person name="Hao Y."/>
            <person name="Huang J."/>
            <person name="Zhao X.W."/>
            <person name="Ke S."/>
            <person name="Chen Y.Y."/>
            <person name="Wu W.L."/>
            <person name="Hsu J.L."/>
            <person name="Lin Y.F."/>
            <person name="Huang M.D."/>
            <person name="Li C.Y."/>
            <person name="Huang L."/>
            <person name="Wang Z.W."/>
            <person name="Zhao X."/>
            <person name="Zhong W.Y."/>
            <person name="Peng D.H."/>
            <person name="Ahmad S."/>
            <person name="Lan S."/>
            <person name="Zhang J.S."/>
            <person name="Tsai W.C."/>
            <person name="Van de Peer Y."/>
            <person name="Liu Z.J."/>
        </authorList>
    </citation>
    <scope>NUCLEOTIDE SEQUENCE</scope>
    <source>
        <strain evidence="3">SCP</strain>
    </source>
</reference>
<dbReference type="InterPro" id="IPR006577">
    <property type="entry name" value="UAS"/>
</dbReference>
<dbReference type="SUPFAM" id="SSF54236">
    <property type="entry name" value="Ubiquitin-like"/>
    <property type="match status" value="1"/>
</dbReference>
<dbReference type="AlphaFoldDB" id="A0AAV9AE57"/>
<dbReference type="PANTHER" id="PTHR23322">
    <property type="entry name" value="FAS-ASSOCIATED PROTEIN"/>
    <property type="match status" value="1"/>
</dbReference>
<dbReference type="GO" id="GO:0005634">
    <property type="term" value="C:nucleus"/>
    <property type="evidence" value="ECO:0007669"/>
    <property type="project" value="TreeGrafter"/>
</dbReference>
<evidence type="ECO:0000259" key="2">
    <source>
        <dbReference type="PROSITE" id="PS50033"/>
    </source>
</evidence>
<protein>
    <recommendedName>
        <fullName evidence="2">UBX domain-containing protein</fullName>
    </recommendedName>
</protein>
<evidence type="ECO:0000313" key="3">
    <source>
        <dbReference type="EMBL" id="KAK1262300.1"/>
    </source>
</evidence>
<dbReference type="InterPro" id="IPR001012">
    <property type="entry name" value="UBX_dom"/>
</dbReference>
<accession>A0AAV9AE57</accession>
<dbReference type="Pfam" id="PF13899">
    <property type="entry name" value="Thioredoxin_7"/>
    <property type="match status" value="1"/>
</dbReference>
<feature type="region of interest" description="Disordered" evidence="1">
    <location>
        <begin position="54"/>
        <end position="82"/>
    </location>
</feature>
<feature type="domain" description="UBX" evidence="2">
    <location>
        <begin position="375"/>
        <end position="455"/>
    </location>
</feature>
<dbReference type="Gene3D" id="3.10.20.90">
    <property type="entry name" value="Phosphatidylinositol 3-kinase Catalytic Subunit, Chain A, domain 1"/>
    <property type="match status" value="1"/>
</dbReference>
<sequence>MDETDKQSLVTSFLEIAAVQNPATARQFLQATGWKLDEALQLYFVQNDSGVVGGSSSITPPPDAAGSSNGNHGIPEDTTDKENAGTVFDEDEVRAPLPAKRDVLYADSGYYRPQAKPVIAFRNFEEELKRDGVWEADKNATSTATSSQDNLASLYRPPFALMHRGPFDKAKLDAALQDKWLIVNVQSTREFHSHMLNRDTWGNEAVAETIGTNFIFWQVYDDVEEGSKICTYYNLIQIPAVLVIDPITGQKIRAWTGMVQPEHLLENLLPYMDKGPKEQHIALPHKRPREMTQTVAEKIPGSNTRPRPRIPMYRAKKTSKEEDDVAAAVEASMEDLKDSSKSTAPVSEQAKPEQPEPETSEKTVYPPLPEEPKGDKSLISRVVIRFPDGRRLQRNFLRSDPIQLLWSFCCTKVEDAEMRPFCFTQAIPGASKFLDYGTILTFEESGISNSVVSFTWE</sequence>
<dbReference type="PANTHER" id="PTHR23322:SF6">
    <property type="entry name" value="UBX DOMAIN-CONTAINING PROTEIN 7"/>
    <property type="match status" value="1"/>
</dbReference>
<dbReference type="Gene3D" id="1.10.8.10">
    <property type="entry name" value="DNA helicase RuvA subunit, C-terminal domain"/>
    <property type="match status" value="1"/>
</dbReference>
<dbReference type="CDD" id="cd01767">
    <property type="entry name" value="UBX"/>
    <property type="match status" value="1"/>
</dbReference>
<organism evidence="3 4">
    <name type="scientific">Acorus gramineus</name>
    <name type="common">Dwarf sweet flag</name>
    <dbReference type="NCBI Taxonomy" id="55184"/>
    <lineage>
        <taxon>Eukaryota</taxon>
        <taxon>Viridiplantae</taxon>
        <taxon>Streptophyta</taxon>
        <taxon>Embryophyta</taxon>
        <taxon>Tracheophyta</taxon>
        <taxon>Spermatophyta</taxon>
        <taxon>Magnoliopsida</taxon>
        <taxon>Liliopsida</taxon>
        <taxon>Acoraceae</taxon>
        <taxon>Acorus</taxon>
    </lineage>
</organism>
<feature type="region of interest" description="Disordered" evidence="1">
    <location>
        <begin position="288"/>
        <end position="372"/>
    </location>
</feature>
<dbReference type="InterPro" id="IPR029071">
    <property type="entry name" value="Ubiquitin-like_domsf"/>
</dbReference>
<proteinExistence type="predicted"/>
<gene>
    <name evidence="3" type="ORF">QJS04_geneDACA018903</name>
</gene>
<dbReference type="Pfam" id="PF00789">
    <property type="entry name" value="UBX"/>
    <property type="match status" value="1"/>
</dbReference>
<dbReference type="InterPro" id="IPR050730">
    <property type="entry name" value="UBX_domain-protein"/>
</dbReference>
<dbReference type="GO" id="GO:0043130">
    <property type="term" value="F:ubiquitin binding"/>
    <property type="evidence" value="ECO:0007669"/>
    <property type="project" value="TreeGrafter"/>
</dbReference>
<dbReference type="SMART" id="SM00594">
    <property type="entry name" value="UAS"/>
    <property type="match status" value="1"/>
</dbReference>
<dbReference type="GO" id="GO:0043161">
    <property type="term" value="P:proteasome-mediated ubiquitin-dependent protein catabolic process"/>
    <property type="evidence" value="ECO:0007669"/>
    <property type="project" value="TreeGrafter"/>
</dbReference>
<reference evidence="3" key="2">
    <citation type="submission" date="2023-06" db="EMBL/GenBank/DDBJ databases">
        <authorList>
            <person name="Ma L."/>
            <person name="Liu K.-W."/>
            <person name="Li Z."/>
            <person name="Hsiao Y.-Y."/>
            <person name="Qi Y."/>
            <person name="Fu T."/>
            <person name="Tang G."/>
            <person name="Zhang D."/>
            <person name="Sun W.-H."/>
            <person name="Liu D.-K."/>
            <person name="Li Y."/>
            <person name="Chen G.-Z."/>
            <person name="Liu X.-D."/>
            <person name="Liao X.-Y."/>
            <person name="Jiang Y.-T."/>
            <person name="Yu X."/>
            <person name="Hao Y."/>
            <person name="Huang J."/>
            <person name="Zhao X.-W."/>
            <person name="Ke S."/>
            <person name="Chen Y.-Y."/>
            <person name="Wu W.-L."/>
            <person name="Hsu J.-L."/>
            <person name="Lin Y.-F."/>
            <person name="Huang M.-D."/>
            <person name="Li C.-Y."/>
            <person name="Huang L."/>
            <person name="Wang Z.-W."/>
            <person name="Zhao X."/>
            <person name="Zhong W.-Y."/>
            <person name="Peng D.-H."/>
            <person name="Ahmad S."/>
            <person name="Lan S."/>
            <person name="Zhang J.-S."/>
            <person name="Tsai W.-C."/>
            <person name="Van De Peer Y."/>
            <person name="Liu Z.-J."/>
        </authorList>
    </citation>
    <scope>NUCLEOTIDE SEQUENCE</scope>
    <source>
        <strain evidence="3">SCP</strain>
        <tissue evidence="3">Leaves</tissue>
    </source>
</reference>
<keyword evidence="4" id="KW-1185">Reference proteome</keyword>
<dbReference type="InterPro" id="IPR036249">
    <property type="entry name" value="Thioredoxin-like_sf"/>
</dbReference>
<dbReference type="EMBL" id="JAUJYN010000010">
    <property type="protein sequence ID" value="KAK1262300.1"/>
    <property type="molecule type" value="Genomic_DNA"/>
</dbReference>
<dbReference type="CDD" id="cd02958">
    <property type="entry name" value="UAS"/>
    <property type="match status" value="1"/>
</dbReference>
<dbReference type="Gene3D" id="3.40.30.10">
    <property type="entry name" value="Glutaredoxin"/>
    <property type="match status" value="1"/>
</dbReference>
<feature type="compositionally biased region" description="Polar residues" evidence="1">
    <location>
        <begin position="291"/>
        <end position="305"/>
    </location>
</feature>
<dbReference type="Proteomes" id="UP001179952">
    <property type="component" value="Unassembled WGS sequence"/>
</dbReference>